<dbReference type="RefSeq" id="WP_045086720.1">
    <property type="nucleotide sequence ID" value="NZ_JAHXRZ010000005.1"/>
</dbReference>
<keyword evidence="2" id="KW-1185">Reference proteome</keyword>
<reference evidence="1" key="1">
    <citation type="submission" date="2023-03" db="EMBL/GenBank/DDBJ databases">
        <authorList>
            <person name="Cremers G."/>
            <person name="Picone N."/>
        </authorList>
    </citation>
    <scope>NUCLEOTIDE SEQUENCE</scope>
    <source>
        <strain evidence="1">Sample_alias</strain>
    </source>
</reference>
<accession>A0ABM9IBB1</accession>
<dbReference type="Proteomes" id="UP001161497">
    <property type="component" value="Chromosome"/>
</dbReference>
<evidence type="ECO:0000313" key="2">
    <source>
        <dbReference type="Proteomes" id="UP001161497"/>
    </source>
</evidence>
<dbReference type="EMBL" id="OX458932">
    <property type="protein sequence ID" value="CAI9084953.1"/>
    <property type="molecule type" value="Genomic_DNA"/>
</dbReference>
<protein>
    <recommendedName>
        <fullName evidence="3">Transposase</fullName>
    </recommendedName>
</protein>
<name>A0ABM9IBB1_9BACT</name>
<proteinExistence type="predicted"/>
<evidence type="ECO:0008006" key="3">
    <source>
        <dbReference type="Google" id="ProtNLM"/>
    </source>
</evidence>
<sequence>MERVRILSLKRISKRQAAIIRQGQMEAAKVWMACRDMHLKARETNASWSGRKEYHEATAGGRYALHSQSVQQVFRAFDAAVEATGRNRRAGRKEIRYPYKDKRFFPLMWPAQAMGLEEKRIILPMGRG</sequence>
<organism evidence="1 2">
    <name type="scientific">Candidatus Methylacidiphilum fumarolicum</name>
    <dbReference type="NCBI Taxonomy" id="591154"/>
    <lineage>
        <taxon>Bacteria</taxon>
        <taxon>Pseudomonadati</taxon>
        <taxon>Verrucomicrobiota</taxon>
        <taxon>Methylacidiphilae</taxon>
        <taxon>Methylacidiphilales</taxon>
        <taxon>Methylacidiphilaceae</taxon>
        <taxon>Methylacidiphilum (ex Ratnadevi et al. 2023)</taxon>
    </lineage>
</organism>
<gene>
    <name evidence="1" type="ORF">MFUM_0570</name>
</gene>
<evidence type="ECO:0000313" key="1">
    <source>
        <dbReference type="EMBL" id="CAI9084953.1"/>
    </source>
</evidence>